<dbReference type="CDD" id="cd06222">
    <property type="entry name" value="RNase_H_like"/>
    <property type="match status" value="1"/>
</dbReference>
<sequence length="268" mass="30416">MTNDERCRRKIASDPSCCACNYPCETPLHVLSDCQVACDFWHQVLLVALIRSFFECNLQQWISCTLTTTICYPQSTLPWKLLFASLTWQIWKRRNDLIFHSPDAISDTTIISRNIVWAKYYSDGKTVSKASSSSPRSRVMDRDVLDPDWIYLNVDGAISLSLSDGSIGGLSLAWKQGFEKVLVRSDSKQVVDLVNSPSAASSVLSLTRAIHRLRQKSWATIVCWIPRDDNRHANAIAKLVNSSDYSLHVYQDPLLEVDLLLFNDKNRL</sequence>
<name>A0ABR2FHG9_9ROSI</name>
<dbReference type="SUPFAM" id="SSF53098">
    <property type="entry name" value="Ribonuclease H-like"/>
    <property type="match status" value="1"/>
</dbReference>
<comment type="caution">
    <text evidence="2">The sequence shown here is derived from an EMBL/GenBank/DDBJ whole genome shotgun (WGS) entry which is preliminary data.</text>
</comment>
<organism evidence="2 3">
    <name type="scientific">Hibiscus sabdariffa</name>
    <name type="common">roselle</name>
    <dbReference type="NCBI Taxonomy" id="183260"/>
    <lineage>
        <taxon>Eukaryota</taxon>
        <taxon>Viridiplantae</taxon>
        <taxon>Streptophyta</taxon>
        <taxon>Embryophyta</taxon>
        <taxon>Tracheophyta</taxon>
        <taxon>Spermatophyta</taxon>
        <taxon>Magnoliopsida</taxon>
        <taxon>eudicotyledons</taxon>
        <taxon>Gunneridae</taxon>
        <taxon>Pentapetalae</taxon>
        <taxon>rosids</taxon>
        <taxon>malvids</taxon>
        <taxon>Malvales</taxon>
        <taxon>Malvaceae</taxon>
        <taxon>Malvoideae</taxon>
        <taxon>Hibiscus</taxon>
    </lineage>
</organism>
<dbReference type="Gene3D" id="3.30.420.10">
    <property type="entry name" value="Ribonuclease H-like superfamily/Ribonuclease H"/>
    <property type="match status" value="1"/>
</dbReference>
<dbReference type="InterPro" id="IPR012337">
    <property type="entry name" value="RNaseH-like_sf"/>
</dbReference>
<dbReference type="PANTHER" id="PTHR47723:SF19">
    <property type="entry name" value="POLYNUCLEOTIDYL TRANSFERASE, RIBONUCLEASE H-LIKE SUPERFAMILY PROTEIN"/>
    <property type="match status" value="1"/>
</dbReference>
<evidence type="ECO:0000313" key="2">
    <source>
        <dbReference type="EMBL" id="KAK8580282.1"/>
    </source>
</evidence>
<dbReference type="InterPro" id="IPR036397">
    <property type="entry name" value="RNaseH_sf"/>
</dbReference>
<evidence type="ECO:0000259" key="1">
    <source>
        <dbReference type="Pfam" id="PF13456"/>
    </source>
</evidence>
<proteinExistence type="predicted"/>
<gene>
    <name evidence="2" type="ORF">V6N12_070563</name>
</gene>
<reference evidence="2 3" key="1">
    <citation type="journal article" date="2024" name="G3 (Bethesda)">
        <title>Genome assembly of Hibiscus sabdariffa L. provides insights into metabolisms of medicinal natural products.</title>
        <authorList>
            <person name="Kim T."/>
        </authorList>
    </citation>
    <scope>NUCLEOTIDE SEQUENCE [LARGE SCALE GENOMIC DNA]</scope>
    <source>
        <strain evidence="2">TK-2024</strain>
        <tissue evidence="2">Old leaves</tissue>
    </source>
</reference>
<dbReference type="InterPro" id="IPR002156">
    <property type="entry name" value="RNaseH_domain"/>
</dbReference>
<evidence type="ECO:0000313" key="3">
    <source>
        <dbReference type="Proteomes" id="UP001472677"/>
    </source>
</evidence>
<feature type="domain" description="RNase H type-1" evidence="1">
    <location>
        <begin position="167"/>
        <end position="239"/>
    </location>
</feature>
<dbReference type="PANTHER" id="PTHR47723">
    <property type="entry name" value="OS05G0353850 PROTEIN"/>
    <property type="match status" value="1"/>
</dbReference>
<dbReference type="InterPro" id="IPR044730">
    <property type="entry name" value="RNase_H-like_dom_plant"/>
</dbReference>
<dbReference type="Proteomes" id="UP001472677">
    <property type="component" value="Unassembled WGS sequence"/>
</dbReference>
<accession>A0ABR2FHG9</accession>
<dbReference type="InterPro" id="IPR053151">
    <property type="entry name" value="RNase_H-like"/>
</dbReference>
<keyword evidence="3" id="KW-1185">Reference proteome</keyword>
<protein>
    <recommendedName>
        <fullName evidence="1">RNase H type-1 domain-containing protein</fullName>
    </recommendedName>
</protein>
<dbReference type="EMBL" id="JBBPBM010000006">
    <property type="protein sequence ID" value="KAK8580282.1"/>
    <property type="molecule type" value="Genomic_DNA"/>
</dbReference>
<dbReference type="Pfam" id="PF13456">
    <property type="entry name" value="RVT_3"/>
    <property type="match status" value="1"/>
</dbReference>